<keyword evidence="1" id="KW-0472">Membrane</keyword>
<evidence type="ECO:0000256" key="1">
    <source>
        <dbReference type="SAM" id="Phobius"/>
    </source>
</evidence>
<dbReference type="RefSeq" id="WP_152892430.1">
    <property type="nucleotide sequence ID" value="NZ_WHJC01000562.1"/>
</dbReference>
<evidence type="ECO:0000313" key="2">
    <source>
        <dbReference type="EMBL" id="MPQ45290.1"/>
    </source>
</evidence>
<proteinExistence type="predicted"/>
<accession>A0A6I1MRF0</accession>
<reference evidence="2 3" key="1">
    <citation type="submission" date="2019-10" db="EMBL/GenBank/DDBJ databases">
        <title>The Genome Sequence of Clostridium tarantellae Isolated from Fish Brain.</title>
        <authorList>
            <person name="Bano L."/>
            <person name="Kiel M."/>
            <person name="Sales G."/>
            <person name="Doxey A.C."/>
            <person name="Mansfield M.J."/>
            <person name="Schiavone M."/>
            <person name="Rossetto O."/>
            <person name="Pirazzini M."/>
            <person name="Dobrindt U."/>
            <person name="Montecucco C."/>
        </authorList>
    </citation>
    <scope>NUCLEOTIDE SEQUENCE [LARGE SCALE GENOMIC DNA]</scope>
    <source>
        <strain evidence="2 3">DSM 3997</strain>
    </source>
</reference>
<comment type="caution">
    <text evidence="2">The sequence shown here is derived from an EMBL/GenBank/DDBJ whole genome shotgun (WGS) entry which is preliminary data.</text>
</comment>
<feature type="transmembrane region" description="Helical" evidence="1">
    <location>
        <begin position="62"/>
        <end position="81"/>
    </location>
</feature>
<dbReference type="Proteomes" id="UP000430345">
    <property type="component" value="Unassembled WGS sequence"/>
</dbReference>
<organism evidence="2 3">
    <name type="scientific">Clostridium tarantellae</name>
    <dbReference type="NCBI Taxonomy" id="39493"/>
    <lineage>
        <taxon>Bacteria</taxon>
        <taxon>Bacillati</taxon>
        <taxon>Bacillota</taxon>
        <taxon>Clostridia</taxon>
        <taxon>Eubacteriales</taxon>
        <taxon>Clostridiaceae</taxon>
        <taxon>Clostridium</taxon>
    </lineage>
</organism>
<keyword evidence="3" id="KW-1185">Reference proteome</keyword>
<name>A0A6I1MRF0_9CLOT</name>
<dbReference type="EMBL" id="WHJC01000562">
    <property type="protein sequence ID" value="MPQ45290.1"/>
    <property type="molecule type" value="Genomic_DNA"/>
</dbReference>
<sequence length="171" mass="19882">MTYKFKLNDSHYDSLAKYNLKTIKLLNLIIEVFFNILIFIMLLFIVFASINLSKSFHNGSVALNYIISIIFIIVILLLQSIPSYKKLMKSSLKELKFLPYLARAKYKDNDECELIVEENSLTLKSYGYSIEIPKSNITSIKEMDNIILVFNKSRTDTLLLPREIIKVEDLK</sequence>
<keyword evidence="1" id="KW-0812">Transmembrane</keyword>
<evidence type="ECO:0000313" key="3">
    <source>
        <dbReference type="Proteomes" id="UP000430345"/>
    </source>
</evidence>
<protein>
    <submittedName>
        <fullName evidence="2">Uncharacterized protein</fullName>
    </submittedName>
</protein>
<feature type="transmembrane region" description="Helical" evidence="1">
    <location>
        <begin position="25"/>
        <end position="50"/>
    </location>
</feature>
<dbReference type="AlphaFoldDB" id="A0A6I1MRF0"/>
<keyword evidence="1" id="KW-1133">Transmembrane helix</keyword>
<gene>
    <name evidence="2" type="ORF">GBZ86_16355</name>
</gene>